<evidence type="ECO:0000313" key="2">
    <source>
        <dbReference type="Proteomes" id="UP001165960"/>
    </source>
</evidence>
<protein>
    <submittedName>
        <fullName evidence="1">Uncharacterized protein</fullName>
    </submittedName>
</protein>
<name>A0ACC2SAB8_9FUNG</name>
<dbReference type="EMBL" id="QTSX02005698">
    <property type="protein sequence ID" value="KAJ9059061.1"/>
    <property type="molecule type" value="Genomic_DNA"/>
</dbReference>
<comment type="caution">
    <text evidence="1">The sequence shown here is derived from an EMBL/GenBank/DDBJ whole genome shotgun (WGS) entry which is preliminary data.</text>
</comment>
<accession>A0ACC2SAB8</accession>
<proteinExistence type="predicted"/>
<reference evidence="1" key="1">
    <citation type="submission" date="2022-04" db="EMBL/GenBank/DDBJ databases">
        <title>Genome of the entomopathogenic fungus Entomophthora muscae.</title>
        <authorList>
            <person name="Elya C."/>
            <person name="Lovett B.R."/>
            <person name="Lee E."/>
            <person name="Macias A.M."/>
            <person name="Hajek A.E."/>
            <person name="De Bivort B.L."/>
            <person name="Kasson M.T."/>
            <person name="De Fine Licht H.H."/>
            <person name="Stajich J.E."/>
        </authorList>
    </citation>
    <scope>NUCLEOTIDE SEQUENCE</scope>
    <source>
        <strain evidence="1">Berkeley</strain>
    </source>
</reference>
<dbReference type="Proteomes" id="UP001165960">
    <property type="component" value="Unassembled WGS sequence"/>
</dbReference>
<evidence type="ECO:0000313" key="1">
    <source>
        <dbReference type="EMBL" id="KAJ9059061.1"/>
    </source>
</evidence>
<sequence>MPNNFQASDSSSPLAAVPIHTNDSATGLSDPGAQPALCHPDQEEIEDNQLHRVLKVNALTQGQRVRKEPFLAPEAQDTVALPYSKQLALPFTEVTHESDSANKMSQLLKSVHVSASLETLKGISPTLSKALEYFLSKYKDMCVYRGMSLGTDAVN</sequence>
<gene>
    <name evidence="1" type="ORF">DSO57_1006538</name>
</gene>
<keyword evidence="2" id="KW-1185">Reference proteome</keyword>
<organism evidence="1 2">
    <name type="scientific">Entomophthora muscae</name>
    <dbReference type="NCBI Taxonomy" id="34485"/>
    <lineage>
        <taxon>Eukaryota</taxon>
        <taxon>Fungi</taxon>
        <taxon>Fungi incertae sedis</taxon>
        <taxon>Zoopagomycota</taxon>
        <taxon>Entomophthoromycotina</taxon>
        <taxon>Entomophthoromycetes</taxon>
        <taxon>Entomophthorales</taxon>
        <taxon>Entomophthoraceae</taxon>
        <taxon>Entomophthora</taxon>
    </lineage>
</organism>